<dbReference type="Gene3D" id="1.10.3720.10">
    <property type="entry name" value="MetI-like"/>
    <property type="match status" value="1"/>
</dbReference>
<dbReference type="GO" id="GO:0005886">
    <property type="term" value="C:plasma membrane"/>
    <property type="evidence" value="ECO:0007669"/>
    <property type="project" value="UniProtKB-SubCell"/>
</dbReference>
<protein>
    <submittedName>
        <fullName evidence="7">ABC transporter permease subunit</fullName>
    </submittedName>
</protein>
<dbReference type="CDD" id="cd06261">
    <property type="entry name" value="TM_PBP2"/>
    <property type="match status" value="1"/>
</dbReference>
<dbReference type="EMBL" id="DSTK01000001">
    <property type="protein sequence ID" value="HFK95709.1"/>
    <property type="molecule type" value="Genomic_DNA"/>
</dbReference>
<keyword evidence="2 5" id="KW-0812">Transmembrane</keyword>
<evidence type="ECO:0000256" key="3">
    <source>
        <dbReference type="ARBA" id="ARBA00022989"/>
    </source>
</evidence>
<dbReference type="PANTHER" id="PTHR43470">
    <property type="entry name" value="PHOSPHATE TRANSPORT SYSTEM PERMEASE PROTEIN PSTA-RELATED"/>
    <property type="match status" value="1"/>
</dbReference>
<dbReference type="GO" id="GO:0055085">
    <property type="term" value="P:transmembrane transport"/>
    <property type="evidence" value="ECO:0007669"/>
    <property type="project" value="InterPro"/>
</dbReference>
<sequence length="294" mass="31112">MKPSGRFFVLKIWAAGCALAVVSGAGLVVGFVIRRGAPALRPSLLFGAAPPWHAVFGNVPVFDGLWPAVLGTVSVVLLAVGFAVPLGLAAGIYLAEFARGRTKQMLSVAFDILAGIPSIVIGLFGFSLSLTLHRFVSPRIGPCLVLSAFCLGILVLPYLIRAVQSALEGLPLSLRLTALSLGAHRVQNLRYVLLPSSLNAIATGVILAIGRCAEDTAVILLTGAVALAGKPRSLLENFEALPFYIYYVSSQYTSAEELERGFGAAIILLAISLGLYLIALSIRHRIGRQAFYGR</sequence>
<feature type="transmembrane region" description="Helical" evidence="5">
    <location>
        <begin position="12"/>
        <end position="32"/>
    </location>
</feature>
<dbReference type="PANTHER" id="PTHR43470:SF3">
    <property type="entry name" value="PHOSPHATE TRANSPORT SYSTEM PERMEASE PROTEIN PSTA-RELATED"/>
    <property type="match status" value="1"/>
</dbReference>
<dbReference type="InterPro" id="IPR000515">
    <property type="entry name" value="MetI-like"/>
</dbReference>
<feature type="transmembrane region" description="Helical" evidence="5">
    <location>
        <begin position="106"/>
        <end position="127"/>
    </location>
</feature>
<feature type="transmembrane region" description="Helical" evidence="5">
    <location>
        <begin position="139"/>
        <end position="160"/>
    </location>
</feature>
<evidence type="ECO:0000256" key="2">
    <source>
        <dbReference type="ARBA" id="ARBA00022692"/>
    </source>
</evidence>
<keyword evidence="4 5" id="KW-0472">Membrane</keyword>
<feature type="transmembrane region" description="Helical" evidence="5">
    <location>
        <begin position="262"/>
        <end position="282"/>
    </location>
</feature>
<feature type="domain" description="ABC transmembrane type-1" evidence="6">
    <location>
        <begin position="69"/>
        <end position="279"/>
    </location>
</feature>
<dbReference type="SUPFAM" id="SSF161098">
    <property type="entry name" value="MetI-like"/>
    <property type="match status" value="1"/>
</dbReference>
<comment type="caution">
    <text evidence="7">The sequence shown here is derived from an EMBL/GenBank/DDBJ whole genome shotgun (WGS) entry which is preliminary data.</text>
</comment>
<evidence type="ECO:0000313" key="7">
    <source>
        <dbReference type="EMBL" id="HFK95709.1"/>
    </source>
</evidence>
<evidence type="ECO:0000256" key="4">
    <source>
        <dbReference type="ARBA" id="ARBA00023136"/>
    </source>
</evidence>
<evidence type="ECO:0000256" key="5">
    <source>
        <dbReference type="RuleBase" id="RU363032"/>
    </source>
</evidence>
<comment type="subcellular location">
    <subcellularLocation>
        <location evidence="1 5">Cell membrane</location>
        <topology evidence="1 5">Multi-pass membrane protein</topology>
    </subcellularLocation>
</comment>
<name>A0A832EHS6_9BACT</name>
<feature type="transmembrane region" description="Helical" evidence="5">
    <location>
        <begin position="191"/>
        <end position="210"/>
    </location>
</feature>
<dbReference type="Pfam" id="PF00528">
    <property type="entry name" value="BPD_transp_1"/>
    <property type="match status" value="1"/>
</dbReference>
<proteinExistence type="inferred from homology"/>
<dbReference type="InterPro" id="IPR035906">
    <property type="entry name" value="MetI-like_sf"/>
</dbReference>
<organism evidence="7">
    <name type="scientific">Desulfacinum infernum</name>
    <dbReference type="NCBI Taxonomy" id="35837"/>
    <lineage>
        <taxon>Bacteria</taxon>
        <taxon>Pseudomonadati</taxon>
        <taxon>Thermodesulfobacteriota</taxon>
        <taxon>Syntrophobacteria</taxon>
        <taxon>Syntrophobacterales</taxon>
        <taxon>Syntrophobacteraceae</taxon>
        <taxon>Desulfacinum</taxon>
    </lineage>
</organism>
<accession>A0A832EHS6</accession>
<dbReference type="PROSITE" id="PS50928">
    <property type="entry name" value="ABC_TM1"/>
    <property type="match status" value="1"/>
</dbReference>
<evidence type="ECO:0000259" key="6">
    <source>
        <dbReference type="PROSITE" id="PS50928"/>
    </source>
</evidence>
<dbReference type="AlphaFoldDB" id="A0A832EHS6"/>
<reference evidence="7" key="1">
    <citation type="journal article" date="2020" name="mSystems">
        <title>Genome- and Community-Level Interaction Insights into Carbon Utilization and Element Cycling Functions of Hydrothermarchaeota in Hydrothermal Sediment.</title>
        <authorList>
            <person name="Zhou Z."/>
            <person name="Liu Y."/>
            <person name="Xu W."/>
            <person name="Pan J."/>
            <person name="Luo Z.H."/>
            <person name="Li M."/>
        </authorList>
    </citation>
    <scope>NUCLEOTIDE SEQUENCE [LARGE SCALE GENOMIC DNA]</scope>
    <source>
        <strain evidence="7">SpSt-456</strain>
    </source>
</reference>
<keyword evidence="5" id="KW-0813">Transport</keyword>
<gene>
    <name evidence="7" type="ORF">ENS06_00085</name>
</gene>
<feature type="transmembrane region" description="Helical" evidence="5">
    <location>
        <begin position="68"/>
        <end position="94"/>
    </location>
</feature>
<evidence type="ECO:0000256" key="1">
    <source>
        <dbReference type="ARBA" id="ARBA00004651"/>
    </source>
</evidence>
<keyword evidence="3 5" id="KW-1133">Transmembrane helix</keyword>
<comment type="similarity">
    <text evidence="5">Belongs to the binding-protein-dependent transport system permease family.</text>
</comment>